<sequence>MLQGYVNIIYSIIFVRQQLIHGDIFGLKMLNGFRSISQWILFDCLCGNTIKS</sequence>
<reference evidence="1" key="2">
    <citation type="journal article" date="2015" name="Data Brief">
        <title>Shoot transcriptome of the giant reed, Arundo donax.</title>
        <authorList>
            <person name="Barrero R.A."/>
            <person name="Guerrero F.D."/>
            <person name="Moolhuijzen P."/>
            <person name="Goolsby J.A."/>
            <person name="Tidwell J."/>
            <person name="Bellgard S.E."/>
            <person name="Bellgard M.I."/>
        </authorList>
    </citation>
    <scope>NUCLEOTIDE SEQUENCE</scope>
    <source>
        <tissue evidence="1">Shoot tissue taken approximately 20 cm above the soil surface</tissue>
    </source>
</reference>
<reference evidence="1" key="1">
    <citation type="submission" date="2014-09" db="EMBL/GenBank/DDBJ databases">
        <authorList>
            <person name="Magalhaes I.L.F."/>
            <person name="Oliveira U."/>
            <person name="Santos F.R."/>
            <person name="Vidigal T.H.D.A."/>
            <person name="Brescovit A.D."/>
            <person name="Santos A.J."/>
        </authorList>
    </citation>
    <scope>NUCLEOTIDE SEQUENCE</scope>
    <source>
        <tissue evidence="1">Shoot tissue taken approximately 20 cm above the soil surface</tissue>
    </source>
</reference>
<accession>A0A0A9HI22</accession>
<name>A0A0A9HI22_ARUDO</name>
<organism evidence="1">
    <name type="scientific">Arundo donax</name>
    <name type="common">Giant reed</name>
    <name type="synonym">Donax arundinaceus</name>
    <dbReference type="NCBI Taxonomy" id="35708"/>
    <lineage>
        <taxon>Eukaryota</taxon>
        <taxon>Viridiplantae</taxon>
        <taxon>Streptophyta</taxon>
        <taxon>Embryophyta</taxon>
        <taxon>Tracheophyta</taxon>
        <taxon>Spermatophyta</taxon>
        <taxon>Magnoliopsida</taxon>
        <taxon>Liliopsida</taxon>
        <taxon>Poales</taxon>
        <taxon>Poaceae</taxon>
        <taxon>PACMAD clade</taxon>
        <taxon>Arundinoideae</taxon>
        <taxon>Arundineae</taxon>
        <taxon>Arundo</taxon>
    </lineage>
</organism>
<evidence type="ECO:0000313" key="1">
    <source>
        <dbReference type="EMBL" id="JAE36407.1"/>
    </source>
</evidence>
<dbReference type="AlphaFoldDB" id="A0A0A9HI22"/>
<proteinExistence type="predicted"/>
<protein>
    <submittedName>
        <fullName evidence="1">Uncharacterized protein</fullName>
    </submittedName>
</protein>
<dbReference type="EMBL" id="GBRH01161489">
    <property type="protein sequence ID" value="JAE36407.1"/>
    <property type="molecule type" value="Transcribed_RNA"/>
</dbReference>